<dbReference type="InterPro" id="IPR011257">
    <property type="entry name" value="DNA_glycosylase"/>
</dbReference>
<protein>
    <submittedName>
        <fullName evidence="2">DNA-3-methyladenine glycosylase I</fullName>
    </submittedName>
</protein>
<keyword evidence="1" id="KW-0862">Zinc</keyword>
<gene>
    <name evidence="2" type="primary">tag</name>
    <name evidence="2" type="ORF">GCM10010196_29600</name>
</gene>
<comment type="caution">
    <text evidence="2">The sequence shown here is derived from an EMBL/GenBank/DDBJ whole genome shotgun (WGS) entry which is preliminary data.</text>
</comment>
<feature type="binding site" evidence="1">
    <location>
        <position position="18"/>
    </location>
    <ligand>
        <name>Zn(2+)</name>
        <dbReference type="ChEBI" id="CHEBI:29105"/>
    </ligand>
</feature>
<dbReference type="NCBIfam" id="TIGR00624">
    <property type="entry name" value="tag"/>
    <property type="match status" value="1"/>
</dbReference>
<evidence type="ECO:0000256" key="1">
    <source>
        <dbReference type="PIRSR" id="PIRSR604597-1"/>
    </source>
</evidence>
<dbReference type="AlphaFoldDB" id="A0A918FDM5"/>
<dbReference type="PANTHER" id="PTHR30037:SF4">
    <property type="entry name" value="DNA-3-METHYLADENINE GLYCOSYLASE I"/>
    <property type="match status" value="1"/>
</dbReference>
<dbReference type="InterPro" id="IPR052891">
    <property type="entry name" value="DNA-3mA_glycosylase"/>
</dbReference>
<evidence type="ECO:0000313" key="3">
    <source>
        <dbReference type="Proteomes" id="UP000610303"/>
    </source>
</evidence>
<dbReference type="PANTHER" id="PTHR30037">
    <property type="entry name" value="DNA-3-METHYLADENINE GLYCOSYLASE 1"/>
    <property type="match status" value="1"/>
</dbReference>
<dbReference type="Gene3D" id="1.10.340.30">
    <property type="entry name" value="Hypothetical protein, domain 2"/>
    <property type="match status" value="1"/>
</dbReference>
<evidence type="ECO:0000313" key="2">
    <source>
        <dbReference type="EMBL" id="GGR33558.1"/>
    </source>
</evidence>
<sequence length="201" mass="22478">MSVARPDLVVGDDGITRCAWGAGDAEYSRYHDEEWGTPMRDPVRLFEKLCLEGFQAGLSWITILRRRPVFREVFHGFDPVRVAEMDEHDVERLLGDARIIRHRGKIEATIQNARATLALDTPIDELLWSFAPPPRDAPFASFADVPATTPESTAMSKELRRLDFRFVGPTTMYALMQAAGMVDDHLAGCFRSPSQASEPGS</sequence>
<proteinExistence type="predicted"/>
<dbReference type="EMBL" id="BMRJ01000003">
    <property type="protein sequence ID" value="GGR33558.1"/>
    <property type="molecule type" value="Genomic_DNA"/>
</dbReference>
<dbReference type="InterPro" id="IPR004597">
    <property type="entry name" value="Tag"/>
</dbReference>
<feature type="binding site" evidence="1">
    <location>
        <position position="31"/>
    </location>
    <ligand>
        <name>Zn(2+)</name>
        <dbReference type="ChEBI" id="CHEBI:29105"/>
    </ligand>
</feature>
<feature type="binding site" evidence="1">
    <location>
        <position position="189"/>
    </location>
    <ligand>
        <name>Zn(2+)</name>
        <dbReference type="ChEBI" id="CHEBI:29105"/>
    </ligand>
</feature>
<feature type="binding site" evidence="1">
    <location>
        <position position="185"/>
    </location>
    <ligand>
        <name>Zn(2+)</name>
        <dbReference type="ChEBI" id="CHEBI:29105"/>
    </ligand>
</feature>
<keyword evidence="3" id="KW-1185">Reference proteome</keyword>
<dbReference type="GO" id="GO:0046872">
    <property type="term" value="F:metal ion binding"/>
    <property type="evidence" value="ECO:0007669"/>
    <property type="project" value="UniProtKB-KW"/>
</dbReference>
<dbReference type="GO" id="GO:0008725">
    <property type="term" value="F:DNA-3-methyladenine glycosylase activity"/>
    <property type="evidence" value="ECO:0007669"/>
    <property type="project" value="InterPro"/>
</dbReference>
<dbReference type="SUPFAM" id="SSF48150">
    <property type="entry name" value="DNA-glycosylase"/>
    <property type="match status" value="1"/>
</dbReference>
<dbReference type="GO" id="GO:0006284">
    <property type="term" value="P:base-excision repair"/>
    <property type="evidence" value="ECO:0007669"/>
    <property type="project" value="InterPro"/>
</dbReference>
<dbReference type="Proteomes" id="UP000610303">
    <property type="component" value="Unassembled WGS sequence"/>
</dbReference>
<dbReference type="RefSeq" id="WP_189086156.1">
    <property type="nucleotide sequence ID" value="NZ_BMRJ01000003.1"/>
</dbReference>
<accession>A0A918FDM5</accession>
<reference evidence="2" key="2">
    <citation type="submission" date="2020-09" db="EMBL/GenBank/DDBJ databases">
        <authorList>
            <person name="Sun Q."/>
            <person name="Ohkuma M."/>
        </authorList>
    </citation>
    <scope>NUCLEOTIDE SEQUENCE</scope>
    <source>
        <strain evidence="2">JCM 3346</strain>
    </source>
</reference>
<dbReference type="InterPro" id="IPR005019">
    <property type="entry name" value="Adenine_glyco"/>
</dbReference>
<reference evidence="2" key="1">
    <citation type="journal article" date="2014" name="Int. J. Syst. Evol. Microbiol.">
        <title>Complete genome sequence of Corynebacterium casei LMG S-19264T (=DSM 44701T), isolated from a smear-ripened cheese.</title>
        <authorList>
            <consortium name="US DOE Joint Genome Institute (JGI-PGF)"/>
            <person name="Walter F."/>
            <person name="Albersmeier A."/>
            <person name="Kalinowski J."/>
            <person name="Ruckert C."/>
        </authorList>
    </citation>
    <scope>NUCLEOTIDE SEQUENCE</scope>
    <source>
        <strain evidence="2">JCM 3346</strain>
    </source>
</reference>
<name>A0A918FDM5_AGRME</name>
<keyword evidence="1" id="KW-0479">Metal-binding</keyword>
<organism evidence="2 3">
    <name type="scientific">Agromyces mediolanus</name>
    <name type="common">Corynebacterium mediolanum</name>
    <dbReference type="NCBI Taxonomy" id="41986"/>
    <lineage>
        <taxon>Bacteria</taxon>
        <taxon>Bacillati</taxon>
        <taxon>Actinomycetota</taxon>
        <taxon>Actinomycetes</taxon>
        <taxon>Micrococcales</taxon>
        <taxon>Microbacteriaceae</taxon>
        <taxon>Agromyces</taxon>
    </lineage>
</organism>
<dbReference type="Pfam" id="PF03352">
    <property type="entry name" value="Adenine_glyco"/>
    <property type="match status" value="1"/>
</dbReference>